<keyword evidence="5 10" id="KW-0819">tRNA processing</keyword>
<accession>A0A3S5F7V7</accession>
<evidence type="ECO:0000256" key="11">
    <source>
        <dbReference type="RuleBase" id="RU003783"/>
    </source>
</evidence>
<evidence type="ECO:0000256" key="6">
    <source>
        <dbReference type="ARBA" id="ARBA00022741"/>
    </source>
</evidence>
<evidence type="ECO:0000256" key="12">
    <source>
        <dbReference type="RuleBase" id="RU003784"/>
    </source>
</evidence>
<dbReference type="EMBL" id="LR134523">
    <property type="protein sequence ID" value="VEJ35662.1"/>
    <property type="molecule type" value="Genomic_DNA"/>
</dbReference>
<evidence type="ECO:0000313" key="14">
    <source>
        <dbReference type="EMBL" id="VEJ35662.1"/>
    </source>
</evidence>
<dbReference type="EC" id="2.5.1.75" evidence="10"/>
<feature type="site" description="Interaction with substrate tRNA" evidence="10">
    <location>
        <position position="122"/>
    </location>
</feature>
<organism evidence="14 15">
    <name type="scientific">Aedoeadaptatus ivorii</name>
    <dbReference type="NCBI Taxonomy" id="54006"/>
    <lineage>
        <taxon>Bacteria</taxon>
        <taxon>Bacillati</taxon>
        <taxon>Bacillota</taxon>
        <taxon>Tissierellia</taxon>
        <taxon>Tissierellales</taxon>
        <taxon>Peptoniphilaceae</taxon>
        <taxon>Aedoeadaptatus</taxon>
    </lineage>
</organism>
<comment type="similarity">
    <text evidence="3 10 13">Belongs to the IPP transferase family.</text>
</comment>
<keyword evidence="15" id="KW-1185">Reference proteome</keyword>
<reference evidence="14 15" key="1">
    <citation type="submission" date="2018-12" db="EMBL/GenBank/DDBJ databases">
        <authorList>
            <consortium name="Pathogen Informatics"/>
        </authorList>
    </citation>
    <scope>NUCLEOTIDE SEQUENCE [LARGE SCALE GENOMIC DNA]</scope>
    <source>
        <strain evidence="14 15">NCTC13079</strain>
    </source>
</reference>
<proteinExistence type="inferred from homology"/>
<evidence type="ECO:0000313" key="15">
    <source>
        <dbReference type="Proteomes" id="UP000269544"/>
    </source>
</evidence>
<comment type="function">
    <text evidence="2 10 12">Catalyzes the transfer of a dimethylallyl group onto the adenine at position 37 in tRNAs that read codons beginning with uridine, leading to the formation of N6-(dimethylallyl)adenosine (i(6)A).</text>
</comment>
<comment type="caution">
    <text evidence="10">Lacks conserved residue(s) required for the propagation of feature annotation.</text>
</comment>
<keyword evidence="8 10" id="KW-0460">Magnesium</keyword>
<keyword evidence="7 10" id="KW-0067">ATP-binding</keyword>
<comment type="cofactor">
    <cofactor evidence="1 10">
        <name>Mg(2+)</name>
        <dbReference type="ChEBI" id="CHEBI:18420"/>
    </cofactor>
</comment>
<evidence type="ECO:0000256" key="13">
    <source>
        <dbReference type="RuleBase" id="RU003785"/>
    </source>
</evidence>
<dbReference type="AlphaFoldDB" id="A0A3S5F7V7"/>
<keyword evidence="6 10" id="KW-0547">Nucleotide-binding</keyword>
<dbReference type="InterPro" id="IPR027417">
    <property type="entry name" value="P-loop_NTPase"/>
</dbReference>
<dbReference type="GO" id="GO:0052381">
    <property type="term" value="F:tRNA dimethylallyltransferase activity"/>
    <property type="evidence" value="ECO:0007669"/>
    <property type="project" value="UniProtKB-UniRule"/>
</dbReference>
<comment type="subunit">
    <text evidence="10">Monomer.</text>
</comment>
<comment type="catalytic activity">
    <reaction evidence="9 10 11">
        <text>adenosine(37) in tRNA + dimethylallyl diphosphate = N(6)-dimethylallyladenosine(37) in tRNA + diphosphate</text>
        <dbReference type="Rhea" id="RHEA:26482"/>
        <dbReference type="Rhea" id="RHEA-COMP:10162"/>
        <dbReference type="Rhea" id="RHEA-COMP:10375"/>
        <dbReference type="ChEBI" id="CHEBI:33019"/>
        <dbReference type="ChEBI" id="CHEBI:57623"/>
        <dbReference type="ChEBI" id="CHEBI:74411"/>
        <dbReference type="ChEBI" id="CHEBI:74415"/>
        <dbReference type="EC" id="2.5.1.75"/>
    </reaction>
</comment>
<dbReference type="HAMAP" id="MF_00185">
    <property type="entry name" value="IPP_trans"/>
    <property type="match status" value="1"/>
</dbReference>
<evidence type="ECO:0000256" key="3">
    <source>
        <dbReference type="ARBA" id="ARBA00005842"/>
    </source>
</evidence>
<evidence type="ECO:0000256" key="7">
    <source>
        <dbReference type="ARBA" id="ARBA00022840"/>
    </source>
</evidence>
<dbReference type="InterPro" id="IPR018022">
    <property type="entry name" value="IPT"/>
</dbReference>
<dbReference type="NCBIfam" id="TIGR00174">
    <property type="entry name" value="miaA"/>
    <property type="match status" value="1"/>
</dbReference>
<evidence type="ECO:0000256" key="8">
    <source>
        <dbReference type="ARBA" id="ARBA00022842"/>
    </source>
</evidence>
<dbReference type="OrthoDB" id="9776390at2"/>
<dbReference type="PANTHER" id="PTHR11088">
    <property type="entry name" value="TRNA DIMETHYLALLYLTRANSFERASE"/>
    <property type="match status" value="1"/>
</dbReference>
<dbReference type="GO" id="GO:0005524">
    <property type="term" value="F:ATP binding"/>
    <property type="evidence" value="ECO:0007669"/>
    <property type="project" value="UniProtKB-UniRule"/>
</dbReference>
<feature type="site" description="Interaction with substrate tRNA" evidence="10">
    <location>
        <position position="100"/>
    </location>
</feature>
<dbReference type="PANTHER" id="PTHR11088:SF60">
    <property type="entry name" value="TRNA DIMETHYLALLYLTRANSFERASE"/>
    <property type="match status" value="1"/>
</dbReference>
<evidence type="ECO:0000256" key="10">
    <source>
        <dbReference type="HAMAP-Rule" id="MF_00185"/>
    </source>
</evidence>
<gene>
    <name evidence="10 14" type="primary">miaA</name>
    <name evidence="14" type="ORF">NCTC13079_00824</name>
</gene>
<dbReference type="SUPFAM" id="SSF52540">
    <property type="entry name" value="P-loop containing nucleoside triphosphate hydrolases"/>
    <property type="match status" value="2"/>
</dbReference>
<dbReference type="InterPro" id="IPR039657">
    <property type="entry name" value="Dimethylallyltransferase"/>
</dbReference>
<name>A0A3S5F7V7_9FIRM</name>
<dbReference type="Pfam" id="PF01715">
    <property type="entry name" value="IPPT"/>
    <property type="match status" value="1"/>
</dbReference>
<feature type="region of interest" description="Interaction with substrate tRNA" evidence="10">
    <location>
        <begin position="34"/>
        <end position="37"/>
    </location>
</feature>
<keyword evidence="4 10" id="KW-0808">Transferase</keyword>
<evidence type="ECO:0000256" key="5">
    <source>
        <dbReference type="ARBA" id="ARBA00022694"/>
    </source>
</evidence>
<dbReference type="Gene3D" id="1.10.20.140">
    <property type="match status" value="1"/>
</dbReference>
<protein>
    <recommendedName>
        <fullName evidence="10">tRNA dimethylallyltransferase</fullName>
        <ecNumber evidence="10">2.5.1.75</ecNumber>
    </recommendedName>
    <alternativeName>
        <fullName evidence="10">Dimethylallyl diphosphate:tRNA dimethylallyltransferase</fullName>
        <shortName evidence="10">DMAPP:tRNA dimethylallyltransferase</shortName>
        <shortName evidence="10">DMATase</shortName>
    </alternativeName>
    <alternativeName>
        <fullName evidence="10">Isopentenyl-diphosphate:tRNA isopentenyltransferase</fullName>
        <shortName evidence="10">IPP transferase</shortName>
        <shortName evidence="10">IPPT</shortName>
        <shortName evidence="10">IPTase</shortName>
    </alternativeName>
</protein>
<dbReference type="GO" id="GO:0006400">
    <property type="term" value="P:tRNA modification"/>
    <property type="evidence" value="ECO:0007669"/>
    <property type="project" value="TreeGrafter"/>
</dbReference>
<evidence type="ECO:0000256" key="2">
    <source>
        <dbReference type="ARBA" id="ARBA00003213"/>
    </source>
</evidence>
<dbReference type="RefSeq" id="WP_126465426.1">
    <property type="nucleotide sequence ID" value="NZ_LR134523.1"/>
</dbReference>
<evidence type="ECO:0000256" key="4">
    <source>
        <dbReference type="ARBA" id="ARBA00022679"/>
    </source>
</evidence>
<feature type="binding site" evidence="10">
    <location>
        <begin position="9"/>
        <end position="16"/>
    </location>
    <ligand>
        <name>ATP</name>
        <dbReference type="ChEBI" id="CHEBI:30616"/>
    </ligand>
</feature>
<evidence type="ECO:0000256" key="9">
    <source>
        <dbReference type="ARBA" id="ARBA00049563"/>
    </source>
</evidence>
<sequence>MQPLLLITGPTGSGKTDISVEVARRFDTEIISADSVQVYRGFDIGSGKIIEAEKRGIRHHLIDTKNPKEPYSAAIFHKEAQPIIDALSDAGKLPIVAGGTALYIHGLLYQLDFNDKPDPAVRNAVRSLYEKRGLSFMAHLLREKDPETAAKTDLNNPRRVLRALEQIKSGGKKTENLRKKRVDMDPLYIVLDWEREELYDRINRRVLGMVRAGLFEEVRALYARYKDEVKPMGAIGYKEIVAYYKGEWDRETAIQKVQQHSRNLAKRQCTWFRRETDAIFIPMSDLGEKEAIEKIIQLVKEKYGSQYGYYTN</sequence>
<evidence type="ECO:0000256" key="1">
    <source>
        <dbReference type="ARBA" id="ARBA00001946"/>
    </source>
</evidence>
<dbReference type="KEGG" id="piv:NCTC13079_00824"/>
<feature type="binding site" evidence="10">
    <location>
        <begin position="11"/>
        <end position="16"/>
    </location>
    <ligand>
        <name>substrate</name>
    </ligand>
</feature>
<dbReference type="Proteomes" id="UP000269544">
    <property type="component" value="Chromosome"/>
</dbReference>
<dbReference type="Gene3D" id="3.40.50.300">
    <property type="entry name" value="P-loop containing nucleotide triphosphate hydrolases"/>
    <property type="match status" value="1"/>
</dbReference>